<sequence>MRVMEFLTEEENGGLGFVGVDDIGNVYHELVVKKWASMDMVVVNSVDWKKVVSNNKGMFWRFGVSEIGITGLVSPSIFDVMDDELLRRVQEEMEEDLFGTRQLPLPDLPIHTNNNSANGIKNEGYNHKAKESSSNEGGSNITIIVAGKTDAKGINFTKPHVHDPPCPYCSVRMSK</sequence>
<protein>
    <submittedName>
        <fullName evidence="2">Uncharacterized protein</fullName>
    </submittedName>
</protein>
<dbReference type="EMBL" id="PNBA02000001">
    <property type="protein sequence ID" value="KAG6436464.1"/>
    <property type="molecule type" value="Genomic_DNA"/>
</dbReference>
<name>A0A8X8YRR1_SALSN</name>
<evidence type="ECO:0000313" key="2">
    <source>
        <dbReference type="EMBL" id="KAG6436464.1"/>
    </source>
</evidence>
<keyword evidence="3" id="KW-1185">Reference proteome</keyword>
<evidence type="ECO:0000256" key="1">
    <source>
        <dbReference type="SAM" id="MobiDB-lite"/>
    </source>
</evidence>
<proteinExistence type="predicted"/>
<dbReference type="Proteomes" id="UP000298416">
    <property type="component" value="Unassembled WGS sequence"/>
</dbReference>
<gene>
    <name evidence="2" type="ORF">SASPL_101363</name>
</gene>
<accession>A0A8X8YRR1</accession>
<feature type="compositionally biased region" description="Basic and acidic residues" evidence="1">
    <location>
        <begin position="124"/>
        <end position="133"/>
    </location>
</feature>
<feature type="region of interest" description="Disordered" evidence="1">
    <location>
        <begin position="117"/>
        <end position="138"/>
    </location>
</feature>
<dbReference type="AlphaFoldDB" id="A0A8X8YRR1"/>
<organism evidence="2">
    <name type="scientific">Salvia splendens</name>
    <name type="common">Scarlet sage</name>
    <dbReference type="NCBI Taxonomy" id="180675"/>
    <lineage>
        <taxon>Eukaryota</taxon>
        <taxon>Viridiplantae</taxon>
        <taxon>Streptophyta</taxon>
        <taxon>Embryophyta</taxon>
        <taxon>Tracheophyta</taxon>
        <taxon>Spermatophyta</taxon>
        <taxon>Magnoliopsida</taxon>
        <taxon>eudicotyledons</taxon>
        <taxon>Gunneridae</taxon>
        <taxon>Pentapetalae</taxon>
        <taxon>asterids</taxon>
        <taxon>lamiids</taxon>
        <taxon>Lamiales</taxon>
        <taxon>Lamiaceae</taxon>
        <taxon>Nepetoideae</taxon>
        <taxon>Mentheae</taxon>
        <taxon>Salviinae</taxon>
        <taxon>Salvia</taxon>
        <taxon>Salvia subgen. Calosphace</taxon>
        <taxon>core Calosphace</taxon>
    </lineage>
</organism>
<evidence type="ECO:0000313" key="3">
    <source>
        <dbReference type="Proteomes" id="UP000298416"/>
    </source>
</evidence>
<reference evidence="2" key="2">
    <citation type="submission" date="2020-08" db="EMBL/GenBank/DDBJ databases">
        <title>Plant Genome Project.</title>
        <authorList>
            <person name="Zhang R.-G."/>
        </authorList>
    </citation>
    <scope>NUCLEOTIDE SEQUENCE</scope>
    <source>
        <strain evidence="2">Huo1</strain>
        <tissue evidence="2">Leaf</tissue>
    </source>
</reference>
<comment type="caution">
    <text evidence="2">The sequence shown here is derived from an EMBL/GenBank/DDBJ whole genome shotgun (WGS) entry which is preliminary data.</text>
</comment>
<reference evidence="2" key="1">
    <citation type="submission" date="2018-01" db="EMBL/GenBank/DDBJ databases">
        <authorList>
            <person name="Mao J.F."/>
        </authorList>
    </citation>
    <scope>NUCLEOTIDE SEQUENCE</scope>
    <source>
        <strain evidence="2">Huo1</strain>
        <tissue evidence="2">Leaf</tissue>
    </source>
</reference>